<keyword evidence="3" id="KW-1003">Cell membrane</keyword>
<dbReference type="InterPro" id="IPR045621">
    <property type="entry name" value="BPD_transp_1_N"/>
</dbReference>
<comment type="similarity">
    <text evidence="7">Belongs to the binding-protein-dependent transport system permease family.</text>
</comment>
<dbReference type="RefSeq" id="WP_090760335.1">
    <property type="nucleotide sequence ID" value="NZ_FNFB01000002.1"/>
</dbReference>
<proteinExistence type="inferred from homology"/>
<keyword evidence="4 7" id="KW-0812">Transmembrane</keyword>
<evidence type="ECO:0000256" key="2">
    <source>
        <dbReference type="ARBA" id="ARBA00022448"/>
    </source>
</evidence>
<name>A0A1G8V8J1_9ACTN</name>
<feature type="transmembrane region" description="Helical" evidence="7">
    <location>
        <begin position="133"/>
        <end position="157"/>
    </location>
</feature>
<evidence type="ECO:0000256" key="4">
    <source>
        <dbReference type="ARBA" id="ARBA00022692"/>
    </source>
</evidence>
<dbReference type="Proteomes" id="UP000198683">
    <property type="component" value="Unassembled WGS sequence"/>
</dbReference>
<dbReference type="PROSITE" id="PS50928">
    <property type="entry name" value="ABC_TM1"/>
    <property type="match status" value="1"/>
</dbReference>
<dbReference type="Gene3D" id="1.10.3720.10">
    <property type="entry name" value="MetI-like"/>
    <property type="match status" value="1"/>
</dbReference>
<dbReference type="Pfam" id="PF19300">
    <property type="entry name" value="BPD_transp_1_N"/>
    <property type="match status" value="1"/>
</dbReference>
<dbReference type="InterPro" id="IPR035906">
    <property type="entry name" value="MetI-like_sf"/>
</dbReference>
<dbReference type="Pfam" id="PF00528">
    <property type="entry name" value="BPD_transp_1"/>
    <property type="match status" value="1"/>
</dbReference>
<evidence type="ECO:0000259" key="8">
    <source>
        <dbReference type="PROSITE" id="PS50928"/>
    </source>
</evidence>
<evidence type="ECO:0000313" key="9">
    <source>
        <dbReference type="EMBL" id="SDJ62402.1"/>
    </source>
</evidence>
<protein>
    <submittedName>
        <fullName evidence="9">Peptide/nickel transport system permease protein</fullName>
    </submittedName>
</protein>
<comment type="subcellular location">
    <subcellularLocation>
        <location evidence="1 7">Cell membrane</location>
        <topology evidence="1 7">Multi-pass membrane protein</topology>
    </subcellularLocation>
</comment>
<evidence type="ECO:0000256" key="1">
    <source>
        <dbReference type="ARBA" id="ARBA00004651"/>
    </source>
</evidence>
<keyword evidence="2 7" id="KW-0813">Transport</keyword>
<dbReference type="SUPFAM" id="SSF161098">
    <property type="entry name" value="MetI-like"/>
    <property type="match status" value="1"/>
</dbReference>
<dbReference type="PANTHER" id="PTHR43163">
    <property type="entry name" value="DIPEPTIDE TRANSPORT SYSTEM PERMEASE PROTEIN DPPB-RELATED"/>
    <property type="match status" value="1"/>
</dbReference>
<evidence type="ECO:0000256" key="3">
    <source>
        <dbReference type="ARBA" id="ARBA00022475"/>
    </source>
</evidence>
<evidence type="ECO:0000256" key="5">
    <source>
        <dbReference type="ARBA" id="ARBA00022989"/>
    </source>
</evidence>
<feature type="transmembrane region" description="Helical" evidence="7">
    <location>
        <begin position="238"/>
        <end position="264"/>
    </location>
</feature>
<feature type="transmembrane region" description="Helical" evidence="7">
    <location>
        <begin position="177"/>
        <end position="195"/>
    </location>
</feature>
<feature type="transmembrane region" description="Helical" evidence="7">
    <location>
        <begin position="12"/>
        <end position="30"/>
    </location>
</feature>
<feature type="domain" description="ABC transmembrane type-1" evidence="8">
    <location>
        <begin position="97"/>
        <end position="299"/>
    </location>
</feature>
<gene>
    <name evidence="9" type="ORF">SAMN05421874_102453</name>
</gene>
<reference evidence="9 10" key="1">
    <citation type="submission" date="2016-10" db="EMBL/GenBank/DDBJ databases">
        <authorList>
            <person name="de Groot N.N."/>
        </authorList>
    </citation>
    <scope>NUCLEOTIDE SEQUENCE [LARGE SCALE GENOMIC DNA]</scope>
    <source>
        <strain evidence="9 10">CGMCC 4.5681</strain>
    </source>
</reference>
<keyword evidence="5 7" id="KW-1133">Transmembrane helix</keyword>
<dbReference type="CDD" id="cd06261">
    <property type="entry name" value="TM_PBP2"/>
    <property type="match status" value="1"/>
</dbReference>
<dbReference type="STRING" id="683260.SAMN05421874_102453"/>
<accession>A0A1G8V8J1</accession>
<keyword evidence="6 7" id="KW-0472">Membrane</keyword>
<keyword evidence="10" id="KW-1185">Reference proteome</keyword>
<sequence length="317" mass="33737">MTALLLRRLGAMVLTLAISSFVIFVAIYAAPGDPVTFLIGNPENITPERIAAVRAEYHLDQPLFVQYALWAQGVLHGDLGTSFYYQQPVSELLSSRLPVTLTLVAMASVLFVVLGVSLGVASALSRGGRVDSVITGGTTFVNSVPNFVVALGLVSVFAVELRWFPVAGEGTGFAGRLQHLALPAVALALGSLALISRVTRQTMVEQQTLDHVEAARSYGLGTWSIVTRHVLRNSLGPVVTMCGLTLAGMLAGTTVIESVFGLAGVGSLLVESINTHDFAVVQAILLYMVLAYMVVTILVDLIYPLLDARTLVRSDRA</sequence>
<evidence type="ECO:0000256" key="6">
    <source>
        <dbReference type="ARBA" id="ARBA00023136"/>
    </source>
</evidence>
<evidence type="ECO:0000313" key="10">
    <source>
        <dbReference type="Proteomes" id="UP000198683"/>
    </source>
</evidence>
<dbReference type="GO" id="GO:0055085">
    <property type="term" value="P:transmembrane transport"/>
    <property type="evidence" value="ECO:0007669"/>
    <property type="project" value="InterPro"/>
</dbReference>
<dbReference type="PANTHER" id="PTHR43163:SF3">
    <property type="entry name" value="PEPTIDE ABC TRANSPORTER PERMEASE PROTEIN"/>
    <property type="match status" value="1"/>
</dbReference>
<feature type="transmembrane region" description="Helical" evidence="7">
    <location>
        <begin position="284"/>
        <end position="306"/>
    </location>
</feature>
<dbReference type="OrthoDB" id="9778910at2"/>
<evidence type="ECO:0000256" key="7">
    <source>
        <dbReference type="RuleBase" id="RU363032"/>
    </source>
</evidence>
<feature type="transmembrane region" description="Helical" evidence="7">
    <location>
        <begin position="99"/>
        <end position="121"/>
    </location>
</feature>
<dbReference type="InterPro" id="IPR000515">
    <property type="entry name" value="MetI-like"/>
</dbReference>
<dbReference type="GO" id="GO:0005886">
    <property type="term" value="C:plasma membrane"/>
    <property type="evidence" value="ECO:0007669"/>
    <property type="project" value="UniProtKB-SubCell"/>
</dbReference>
<organism evidence="9 10">
    <name type="scientific">Nonomuraea maritima</name>
    <dbReference type="NCBI Taxonomy" id="683260"/>
    <lineage>
        <taxon>Bacteria</taxon>
        <taxon>Bacillati</taxon>
        <taxon>Actinomycetota</taxon>
        <taxon>Actinomycetes</taxon>
        <taxon>Streptosporangiales</taxon>
        <taxon>Streptosporangiaceae</taxon>
        <taxon>Nonomuraea</taxon>
    </lineage>
</organism>
<dbReference type="EMBL" id="FNFB01000002">
    <property type="protein sequence ID" value="SDJ62402.1"/>
    <property type="molecule type" value="Genomic_DNA"/>
</dbReference>
<dbReference type="AlphaFoldDB" id="A0A1G8V8J1"/>